<dbReference type="Proteomes" id="UP001566132">
    <property type="component" value="Unassembled WGS sequence"/>
</dbReference>
<comment type="caution">
    <text evidence="2">The sequence shown here is derived from an EMBL/GenBank/DDBJ whole genome shotgun (WGS) entry which is preliminary data.</text>
</comment>
<dbReference type="InterPro" id="IPR036865">
    <property type="entry name" value="CRAL-TRIO_dom_sf"/>
</dbReference>
<dbReference type="SUPFAM" id="SSF46938">
    <property type="entry name" value="CRAL/TRIO N-terminal domain"/>
    <property type="match status" value="1"/>
</dbReference>
<evidence type="ECO:0000313" key="3">
    <source>
        <dbReference type="Proteomes" id="UP001566132"/>
    </source>
</evidence>
<dbReference type="InterPro" id="IPR036273">
    <property type="entry name" value="CRAL/TRIO_N_dom_sf"/>
</dbReference>
<dbReference type="Gene3D" id="3.40.525.10">
    <property type="entry name" value="CRAL-TRIO lipid binding domain"/>
    <property type="match status" value="1"/>
</dbReference>
<evidence type="ECO:0000313" key="2">
    <source>
        <dbReference type="EMBL" id="KAL1501768.1"/>
    </source>
</evidence>
<sequence>MNVMPDAVVEYNFKAEDMVKAGRTSIYNIDGIREWLKLMPTIPPISDEQIAIFLIACKNDTEATKNCILSFFKYKAGAPELFANRDLDGPESLRTLRVAHSVIIPQRTKENCAVIFAGLKDTSYSNFYLESHVKYVFTLLDVILHDNPPAGLIVVINLKGVGLMHITRLKLNTLKKFFQFLQEALPTQLKEIHILNTSYVFDKILVILRPFMNKELFDMIITHSTNINMDEFFKNHLSKDMCPSDFGGNQPNLTQLGQESVYQCKKLKDYLAAYERQIEIYKENKD</sequence>
<feature type="domain" description="CRAL-TRIO" evidence="1">
    <location>
        <begin position="114"/>
        <end position="254"/>
    </location>
</feature>
<dbReference type="PANTHER" id="PTHR10174:SF213">
    <property type="entry name" value="CRAL-TRIO DOMAIN-CONTAINING PROTEIN"/>
    <property type="match status" value="1"/>
</dbReference>
<reference evidence="2 3" key="1">
    <citation type="submission" date="2024-05" db="EMBL/GenBank/DDBJ databases">
        <title>Genetic variation in Jamaican populations of the coffee berry borer (Hypothenemus hampei).</title>
        <authorList>
            <person name="Errbii M."/>
            <person name="Myrie A."/>
        </authorList>
    </citation>
    <scope>NUCLEOTIDE SEQUENCE [LARGE SCALE GENOMIC DNA]</scope>
    <source>
        <strain evidence="2">JA-Hopewell-2020-01-JO</strain>
        <tissue evidence="2">Whole body</tissue>
    </source>
</reference>
<dbReference type="InterPro" id="IPR001251">
    <property type="entry name" value="CRAL-TRIO_dom"/>
</dbReference>
<proteinExistence type="predicted"/>
<dbReference type="AlphaFoldDB" id="A0ABD1ESJ1"/>
<gene>
    <name evidence="2" type="ORF">ABEB36_007034</name>
</gene>
<dbReference type="SUPFAM" id="SSF52087">
    <property type="entry name" value="CRAL/TRIO domain"/>
    <property type="match status" value="1"/>
</dbReference>
<name>A0ABD1ESJ1_HYPHA</name>
<dbReference type="EMBL" id="JBDJPC010000005">
    <property type="protein sequence ID" value="KAL1501768.1"/>
    <property type="molecule type" value="Genomic_DNA"/>
</dbReference>
<accession>A0ABD1ESJ1</accession>
<dbReference type="PANTHER" id="PTHR10174">
    <property type="entry name" value="ALPHA-TOCOPHEROL TRANSFER PROTEIN-RELATED"/>
    <property type="match status" value="1"/>
</dbReference>
<dbReference type="SMART" id="SM00516">
    <property type="entry name" value="SEC14"/>
    <property type="match status" value="1"/>
</dbReference>
<keyword evidence="3" id="KW-1185">Reference proteome</keyword>
<organism evidence="2 3">
    <name type="scientific">Hypothenemus hampei</name>
    <name type="common">Coffee berry borer</name>
    <dbReference type="NCBI Taxonomy" id="57062"/>
    <lineage>
        <taxon>Eukaryota</taxon>
        <taxon>Metazoa</taxon>
        <taxon>Ecdysozoa</taxon>
        <taxon>Arthropoda</taxon>
        <taxon>Hexapoda</taxon>
        <taxon>Insecta</taxon>
        <taxon>Pterygota</taxon>
        <taxon>Neoptera</taxon>
        <taxon>Endopterygota</taxon>
        <taxon>Coleoptera</taxon>
        <taxon>Polyphaga</taxon>
        <taxon>Cucujiformia</taxon>
        <taxon>Curculionidae</taxon>
        <taxon>Scolytinae</taxon>
        <taxon>Hypothenemus</taxon>
    </lineage>
</organism>
<dbReference type="Pfam" id="PF00650">
    <property type="entry name" value="CRAL_TRIO"/>
    <property type="match status" value="1"/>
</dbReference>
<dbReference type="CDD" id="cd00170">
    <property type="entry name" value="SEC14"/>
    <property type="match status" value="1"/>
</dbReference>
<dbReference type="PROSITE" id="PS50191">
    <property type="entry name" value="CRAL_TRIO"/>
    <property type="match status" value="1"/>
</dbReference>
<protein>
    <recommendedName>
        <fullName evidence="1">CRAL-TRIO domain-containing protein</fullName>
    </recommendedName>
</protein>
<evidence type="ECO:0000259" key="1">
    <source>
        <dbReference type="PROSITE" id="PS50191"/>
    </source>
</evidence>